<feature type="transmembrane region" description="Helical" evidence="1">
    <location>
        <begin position="64"/>
        <end position="83"/>
    </location>
</feature>
<reference evidence="2 3" key="1">
    <citation type="submission" date="2013-01" db="EMBL/GenBank/DDBJ databases">
        <authorList>
            <person name="Harkins D.M."/>
            <person name="Durkin A.S."/>
            <person name="Brinkac L.M."/>
            <person name="Haft D.H."/>
            <person name="Selengut J.D."/>
            <person name="Sanka R."/>
            <person name="DePew J."/>
            <person name="Purushe J."/>
            <person name="Picardeau M."/>
            <person name="Werts C."/>
            <person name="Goarant C."/>
            <person name="Vinetz J.M."/>
            <person name="Sutton G.G."/>
            <person name="Nierman W.C."/>
            <person name="Fouts D.E."/>
        </authorList>
    </citation>
    <scope>NUCLEOTIDE SEQUENCE [LARGE SCALE GENOMIC DNA]</scope>
    <source>
        <strain evidence="2 3">Verdun HP</strain>
    </source>
</reference>
<keyword evidence="1" id="KW-0812">Transmembrane</keyword>
<keyword evidence="1" id="KW-1133">Transmembrane helix</keyword>
<dbReference type="Proteomes" id="UP000012092">
    <property type="component" value="Unassembled WGS sequence"/>
</dbReference>
<keyword evidence="1" id="KW-0472">Membrane</keyword>
<name>M6RBF9_LEPIR</name>
<protein>
    <submittedName>
        <fullName evidence="2">Uncharacterized protein</fullName>
    </submittedName>
</protein>
<evidence type="ECO:0000313" key="3">
    <source>
        <dbReference type="Proteomes" id="UP000012092"/>
    </source>
</evidence>
<sequence length="137" mass="15676">MENESKNLEEIEYNSLIDYLTSQPGHEVATRIISLFEEIKKSTLDKNVEMAKINVGNHHKQRTYLIIQQTIVFVTIVVSSICLAINDKFTPTIGILFGTLIGYFLVRKMQHRVRIYFATAANFASSFADATSKRLFR</sequence>
<dbReference type="AlphaFoldDB" id="M6RBF9"/>
<gene>
    <name evidence="2" type="ORF">LEP1GSC116_0090</name>
</gene>
<dbReference type="EMBL" id="AHNZ02000931">
    <property type="protein sequence ID" value="EMO03026.1"/>
    <property type="molecule type" value="Genomic_DNA"/>
</dbReference>
<comment type="caution">
    <text evidence="2">The sequence shown here is derived from an EMBL/GenBank/DDBJ whole genome shotgun (WGS) entry which is preliminary data.</text>
</comment>
<accession>M6RBF9</accession>
<evidence type="ECO:0000313" key="2">
    <source>
        <dbReference type="EMBL" id="EMO03026.1"/>
    </source>
</evidence>
<feature type="transmembrane region" description="Helical" evidence="1">
    <location>
        <begin position="89"/>
        <end position="106"/>
    </location>
</feature>
<proteinExistence type="predicted"/>
<organism evidence="2 3">
    <name type="scientific">Leptospira interrogans serovar Icterohaemorrhagiae str. Verdun HP</name>
    <dbReference type="NCBI Taxonomy" id="1049910"/>
    <lineage>
        <taxon>Bacteria</taxon>
        <taxon>Pseudomonadati</taxon>
        <taxon>Spirochaetota</taxon>
        <taxon>Spirochaetia</taxon>
        <taxon>Leptospirales</taxon>
        <taxon>Leptospiraceae</taxon>
        <taxon>Leptospira</taxon>
    </lineage>
</organism>
<evidence type="ECO:0000256" key="1">
    <source>
        <dbReference type="SAM" id="Phobius"/>
    </source>
</evidence>